<evidence type="ECO:0000256" key="5">
    <source>
        <dbReference type="ARBA" id="ARBA00022692"/>
    </source>
</evidence>
<dbReference type="Gene3D" id="3.30.565.10">
    <property type="entry name" value="Histidine kinase-like ATPase, C-terminal domain"/>
    <property type="match status" value="1"/>
</dbReference>
<dbReference type="InterPro" id="IPR050428">
    <property type="entry name" value="TCS_sensor_his_kinase"/>
</dbReference>
<evidence type="ECO:0000259" key="9">
    <source>
        <dbReference type="PROSITE" id="PS50109"/>
    </source>
</evidence>
<dbReference type="Pfam" id="PF02518">
    <property type="entry name" value="HATPase_c"/>
    <property type="match status" value="1"/>
</dbReference>
<dbReference type="CDD" id="cd00075">
    <property type="entry name" value="HATPase"/>
    <property type="match status" value="1"/>
</dbReference>
<evidence type="ECO:0000313" key="11">
    <source>
        <dbReference type="Proteomes" id="UP000254893"/>
    </source>
</evidence>
<dbReference type="PANTHER" id="PTHR45436">
    <property type="entry name" value="SENSOR HISTIDINE KINASE YKOH"/>
    <property type="match status" value="1"/>
</dbReference>
<name>A0A380BKN1_SPHSI</name>
<comment type="catalytic activity">
    <reaction evidence="1">
        <text>ATP + protein L-histidine = ADP + protein N-phospho-L-histidine.</text>
        <dbReference type="EC" id="2.7.13.3"/>
    </reaction>
</comment>
<dbReference type="InterPro" id="IPR036890">
    <property type="entry name" value="HATPase_C_sf"/>
</dbReference>
<evidence type="ECO:0000256" key="7">
    <source>
        <dbReference type="ARBA" id="ARBA00022989"/>
    </source>
</evidence>
<dbReference type="PANTHER" id="PTHR45436:SF5">
    <property type="entry name" value="SENSOR HISTIDINE KINASE TRCS"/>
    <property type="match status" value="1"/>
</dbReference>
<dbReference type="Pfam" id="PF00512">
    <property type="entry name" value="HisKA"/>
    <property type="match status" value="1"/>
</dbReference>
<evidence type="ECO:0000256" key="3">
    <source>
        <dbReference type="ARBA" id="ARBA00022553"/>
    </source>
</evidence>
<reference evidence="10 11" key="1">
    <citation type="submission" date="2018-06" db="EMBL/GenBank/DDBJ databases">
        <authorList>
            <consortium name="Pathogen Informatics"/>
            <person name="Doyle S."/>
        </authorList>
    </citation>
    <scope>NUCLEOTIDE SEQUENCE [LARGE SCALE GENOMIC DNA]</scope>
    <source>
        <strain evidence="10 11">NCTC11388</strain>
    </source>
</reference>
<keyword evidence="6 10" id="KW-0418">Kinase</keyword>
<dbReference type="InterPro" id="IPR005467">
    <property type="entry name" value="His_kinase_dom"/>
</dbReference>
<dbReference type="SMART" id="SM00388">
    <property type="entry name" value="HisKA"/>
    <property type="match status" value="1"/>
</dbReference>
<dbReference type="RefSeq" id="WP_115169446.1">
    <property type="nucleotide sequence ID" value="NZ_UGYW01000002.1"/>
</dbReference>
<dbReference type="CDD" id="cd00082">
    <property type="entry name" value="HisKA"/>
    <property type="match status" value="1"/>
</dbReference>
<evidence type="ECO:0000256" key="4">
    <source>
        <dbReference type="ARBA" id="ARBA00022679"/>
    </source>
</evidence>
<keyword evidence="3" id="KW-0597">Phosphoprotein</keyword>
<dbReference type="SUPFAM" id="SSF55874">
    <property type="entry name" value="ATPase domain of HSP90 chaperone/DNA topoisomerase II/histidine kinase"/>
    <property type="match status" value="1"/>
</dbReference>
<evidence type="ECO:0000256" key="1">
    <source>
        <dbReference type="ARBA" id="ARBA00000085"/>
    </source>
</evidence>
<protein>
    <recommendedName>
        <fullName evidence="2">histidine kinase</fullName>
        <ecNumber evidence="2">2.7.13.3</ecNumber>
    </recommendedName>
</protein>
<dbReference type="EMBL" id="UGYW01000002">
    <property type="protein sequence ID" value="SUJ02892.1"/>
    <property type="molecule type" value="Genomic_DNA"/>
</dbReference>
<dbReference type="AlphaFoldDB" id="A0A380BKN1"/>
<accession>A0A380BKN1</accession>
<dbReference type="EC" id="2.7.13.3" evidence="2"/>
<dbReference type="GO" id="GO:0005886">
    <property type="term" value="C:plasma membrane"/>
    <property type="evidence" value="ECO:0007669"/>
    <property type="project" value="TreeGrafter"/>
</dbReference>
<dbReference type="PROSITE" id="PS50109">
    <property type="entry name" value="HIS_KIN"/>
    <property type="match status" value="1"/>
</dbReference>
<keyword evidence="8" id="KW-0472">Membrane</keyword>
<evidence type="ECO:0000256" key="6">
    <source>
        <dbReference type="ARBA" id="ARBA00022777"/>
    </source>
</evidence>
<feature type="transmembrane region" description="Helical" evidence="8">
    <location>
        <begin position="7"/>
        <end position="28"/>
    </location>
</feature>
<keyword evidence="5 8" id="KW-0812">Transmembrane</keyword>
<feature type="transmembrane region" description="Helical" evidence="8">
    <location>
        <begin position="136"/>
        <end position="159"/>
    </location>
</feature>
<gene>
    <name evidence="10" type="primary">cusS_3</name>
    <name evidence="10" type="ORF">NCTC11388_01186</name>
</gene>
<dbReference type="Gene3D" id="1.10.287.130">
    <property type="match status" value="1"/>
</dbReference>
<feature type="domain" description="Histidine kinase" evidence="9">
    <location>
        <begin position="221"/>
        <end position="423"/>
    </location>
</feature>
<dbReference type="SUPFAM" id="SSF47384">
    <property type="entry name" value="Homodimeric domain of signal transducing histidine kinase"/>
    <property type="match status" value="1"/>
</dbReference>
<keyword evidence="7 8" id="KW-1133">Transmembrane helix</keyword>
<dbReference type="Proteomes" id="UP000254893">
    <property type="component" value="Unassembled WGS sequence"/>
</dbReference>
<evidence type="ECO:0000256" key="2">
    <source>
        <dbReference type="ARBA" id="ARBA00012438"/>
    </source>
</evidence>
<evidence type="ECO:0000256" key="8">
    <source>
        <dbReference type="SAM" id="Phobius"/>
    </source>
</evidence>
<sequence>MRLLNRTMLYLSGALLLILSVWAVIFYLDMMDEVYDSLDDGLENHKMLIIHKAYEDEMVYQKRDFGESNYRLIPVPEDIAISGLETYSDTSMYMVNEEDFEVVRMLTTYFQDNDGKYYKLQVISSMVEEDDLISSLLYSLLTLFVVVMISIFIINKLILSKIWKPFYQLGYQLKKFELGKRNTFVAPKTSVLEFKELNNTITQLLDDNTAVYERQKDFVENAAHELQTPLAISQSKVEMLLPHFEKDEEVLNQLAEVLHQLDRMKRLNKSLLLLTKIDNRQFLNQESTDFNMLWKKQIEAFRELLEHKSIHLDLSEEEALIRDFNPDLAQMLISNLLRNAHIHNYEGGRIVVRIRKNGFTIANTGKEMALNTQHIFDRFYKDVENQQSTGLGLAIVRSIVDSTNGHIDYTYTDHMHSFTVHFD</sequence>
<organism evidence="10 11">
    <name type="scientific">Sphingobacterium spiritivorum</name>
    <name type="common">Flavobacterium spiritivorum</name>
    <dbReference type="NCBI Taxonomy" id="258"/>
    <lineage>
        <taxon>Bacteria</taxon>
        <taxon>Pseudomonadati</taxon>
        <taxon>Bacteroidota</taxon>
        <taxon>Sphingobacteriia</taxon>
        <taxon>Sphingobacteriales</taxon>
        <taxon>Sphingobacteriaceae</taxon>
        <taxon>Sphingobacterium</taxon>
    </lineage>
</organism>
<dbReference type="SMART" id="SM00387">
    <property type="entry name" value="HATPase_c"/>
    <property type="match status" value="1"/>
</dbReference>
<dbReference type="InterPro" id="IPR003661">
    <property type="entry name" value="HisK_dim/P_dom"/>
</dbReference>
<dbReference type="GO" id="GO:0000155">
    <property type="term" value="F:phosphorelay sensor kinase activity"/>
    <property type="evidence" value="ECO:0007669"/>
    <property type="project" value="InterPro"/>
</dbReference>
<keyword evidence="4 10" id="KW-0808">Transferase</keyword>
<dbReference type="InterPro" id="IPR003594">
    <property type="entry name" value="HATPase_dom"/>
</dbReference>
<evidence type="ECO:0000313" key="10">
    <source>
        <dbReference type="EMBL" id="SUJ02892.1"/>
    </source>
</evidence>
<dbReference type="InterPro" id="IPR036097">
    <property type="entry name" value="HisK_dim/P_sf"/>
</dbReference>
<proteinExistence type="predicted"/>